<dbReference type="Proteomes" id="UP000541444">
    <property type="component" value="Unassembled WGS sequence"/>
</dbReference>
<feature type="region of interest" description="Disordered" evidence="1">
    <location>
        <begin position="160"/>
        <end position="179"/>
    </location>
</feature>
<evidence type="ECO:0000313" key="2">
    <source>
        <dbReference type="EMBL" id="KAF6152655.1"/>
    </source>
</evidence>
<protein>
    <submittedName>
        <fullName evidence="2">Uncharacterized protein</fullName>
    </submittedName>
</protein>
<name>A0A7J7MCM7_9MAGN</name>
<evidence type="ECO:0000256" key="1">
    <source>
        <dbReference type="SAM" id="MobiDB-lite"/>
    </source>
</evidence>
<accession>A0A7J7MCM7</accession>
<proteinExistence type="predicted"/>
<evidence type="ECO:0000313" key="3">
    <source>
        <dbReference type="Proteomes" id="UP000541444"/>
    </source>
</evidence>
<dbReference type="OrthoDB" id="1749079at2759"/>
<sequence>MTRWTIGANKFSRSYDESQLEGDNLRHALRHNHLSLRASNLFERTSKMKESFDFAVLKLGEFESYLQNYDDVLTQIDASQQNISIFVVDSLVSRTMILNPIVVQTKGRAKIDHKKGARLKGGMEWAVMKKKRTCKNYGVLGNHDKRTCPLLKTMIAKSRDNNNGESIQPLHSNFDKHNI</sequence>
<comment type="caution">
    <text evidence="2">The sequence shown here is derived from an EMBL/GenBank/DDBJ whole genome shotgun (WGS) entry which is preliminary data.</text>
</comment>
<keyword evidence="3" id="KW-1185">Reference proteome</keyword>
<organism evidence="2 3">
    <name type="scientific">Kingdonia uniflora</name>
    <dbReference type="NCBI Taxonomy" id="39325"/>
    <lineage>
        <taxon>Eukaryota</taxon>
        <taxon>Viridiplantae</taxon>
        <taxon>Streptophyta</taxon>
        <taxon>Embryophyta</taxon>
        <taxon>Tracheophyta</taxon>
        <taxon>Spermatophyta</taxon>
        <taxon>Magnoliopsida</taxon>
        <taxon>Ranunculales</taxon>
        <taxon>Circaeasteraceae</taxon>
        <taxon>Kingdonia</taxon>
    </lineage>
</organism>
<reference evidence="2 3" key="1">
    <citation type="journal article" date="2020" name="IScience">
        <title>Genome Sequencing of the Endangered Kingdonia uniflora (Circaeasteraceae, Ranunculales) Reveals Potential Mechanisms of Evolutionary Specialization.</title>
        <authorList>
            <person name="Sun Y."/>
            <person name="Deng T."/>
            <person name="Zhang A."/>
            <person name="Moore M.J."/>
            <person name="Landis J.B."/>
            <person name="Lin N."/>
            <person name="Zhang H."/>
            <person name="Zhang X."/>
            <person name="Huang J."/>
            <person name="Zhang X."/>
            <person name="Sun H."/>
            <person name="Wang H."/>
        </authorList>
    </citation>
    <scope>NUCLEOTIDE SEQUENCE [LARGE SCALE GENOMIC DNA]</scope>
    <source>
        <strain evidence="2">TB1705</strain>
        <tissue evidence="2">Leaf</tissue>
    </source>
</reference>
<dbReference type="AlphaFoldDB" id="A0A7J7MCM7"/>
<dbReference type="EMBL" id="JACGCM010001619">
    <property type="protein sequence ID" value="KAF6152655.1"/>
    <property type="molecule type" value="Genomic_DNA"/>
</dbReference>
<gene>
    <name evidence="2" type="ORF">GIB67_008092</name>
</gene>